<name>G6FRX7_9CYAN</name>
<dbReference type="InterPro" id="IPR036390">
    <property type="entry name" value="WH_DNA-bd_sf"/>
</dbReference>
<sequence>MEIRRSQYFDLRHLRYFIAVAENKNCSISEVAEELHMAQPNLSQQLKDLETKLKVKLFDRQKAHIKPHCITSVAR</sequence>
<evidence type="ECO:0000313" key="2">
    <source>
        <dbReference type="EMBL" id="EHC16201.1"/>
    </source>
</evidence>
<dbReference type="Pfam" id="PF00126">
    <property type="entry name" value="HTH_1"/>
    <property type="match status" value="1"/>
</dbReference>
<evidence type="ECO:0000313" key="3">
    <source>
        <dbReference type="Proteomes" id="UP000004344"/>
    </source>
</evidence>
<dbReference type="GO" id="GO:0003700">
    <property type="term" value="F:DNA-binding transcription factor activity"/>
    <property type="evidence" value="ECO:0007669"/>
    <property type="project" value="InterPro"/>
</dbReference>
<dbReference type="AlphaFoldDB" id="G6FRX7"/>
<dbReference type="PANTHER" id="PTHR30419:SF8">
    <property type="entry name" value="NITROGEN ASSIMILATION TRANSCRIPTIONAL ACTIVATOR-RELATED"/>
    <property type="match status" value="1"/>
</dbReference>
<accession>G6FRX7</accession>
<dbReference type="PROSITE" id="PS50931">
    <property type="entry name" value="HTH_LYSR"/>
    <property type="match status" value="1"/>
</dbReference>
<dbReference type="RefSeq" id="WP_009456247.1">
    <property type="nucleotide sequence ID" value="NZ_AGIZ01000004.1"/>
</dbReference>
<protein>
    <submittedName>
        <fullName evidence="2">Transcriptional regulator, LysR family</fullName>
    </submittedName>
</protein>
<comment type="caution">
    <text evidence="2">The sequence shown here is derived from an EMBL/GenBank/DDBJ whole genome shotgun (WGS) entry which is preliminary data.</text>
</comment>
<dbReference type="SUPFAM" id="SSF46785">
    <property type="entry name" value="Winged helix' DNA-binding domain"/>
    <property type="match status" value="1"/>
</dbReference>
<dbReference type="Gene3D" id="1.10.10.10">
    <property type="entry name" value="Winged helix-like DNA-binding domain superfamily/Winged helix DNA-binding domain"/>
    <property type="match status" value="1"/>
</dbReference>
<feature type="domain" description="HTH lysR-type" evidence="1">
    <location>
        <begin position="9"/>
        <end position="68"/>
    </location>
</feature>
<dbReference type="InterPro" id="IPR050950">
    <property type="entry name" value="HTH-type_LysR_regulators"/>
</dbReference>
<dbReference type="GeneID" id="35798439"/>
<dbReference type="PRINTS" id="PR00039">
    <property type="entry name" value="HTHLYSR"/>
</dbReference>
<gene>
    <name evidence="2" type="ORF">FJSC11DRAFT_1624</name>
</gene>
<organism evidence="2 3">
    <name type="scientific">Fischerella thermalis JSC-11</name>
    <dbReference type="NCBI Taxonomy" id="741277"/>
    <lineage>
        <taxon>Bacteria</taxon>
        <taxon>Bacillati</taxon>
        <taxon>Cyanobacteriota</taxon>
        <taxon>Cyanophyceae</taxon>
        <taxon>Nostocales</taxon>
        <taxon>Hapalosiphonaceae</taxon>
        <taxon>Fischerella</taxon>
    </lineage>
</organism>
<evidence type="ECO:0000259" key="1">
    <source>
        <dbReference type="PROSITE" id="PS50931"/>
    </source>
</evidence>
<keyword evidence="3" id="KW-1185">Reference proteome</keyword>
<dbReference type="InterPro" id="IPR036388">
    <property type="entry name" value="WH-like_DNA-bd_sf"/>
</dbReference>
<proteinExistence type="predicted"/>
<dbReference type="Proteomes" id="UP000004344">
    <property type="component" value="Unassembled WGS sequence"/>
</dbReference>
<dbReference type="GO" id="GO:0005829">
    <property type="term" value="C:cytosol"/>
    <property type="evidence" value="ECO:0007669"/>
    <property type="project" value="TreeGrafter"/>
</dbReference>
<dbReference type="InterPro" id="IPR000847">
    <property type="entry name" value="LysR_HTH_N"/>
</dbReference>
<dbReference type="PANTHER" id="PTHR30419">
    <property type="entry name" value="HTH-TYPE TRANSCRIPTIONAL REGULATOR YBHD"/>
    <property type="match status" value="1"/>
</dbReference>
<dbReference type="EMBL" id="AGIZ01000004">
    <property type="protein sequence ID" value="EHC16201.1"/>
    <property type="molecule type" value="Genomic_DNA"/>
</dbReference>
<reference evidence="2 3" key="1">
    <citation type="submission" date="2011-09" db="EMBL/GenBank/DDBJ databases">
        <title>The draft genome of Fischerella sp. JSC-11.</title>
        <authorList>
            <consortium name="US DOE Joint Genome Institute (JGI-PGF)"/>
            <person name="Lucas S."/>
            <person name="Han J."/>
            <person name="Lapidus A."/>
            <person name="Cheng J.-F."/>
            <person name="Goodwin L."/>
            <person name="Pitluck S."/>
            <person name="Peters L."/>
            <person name="Land M.L."/>
            <person name="Hauser L."/>
            <person name="Sarkisova S."/>
            <person name="Bryant D.A."/>
            <person name="Brown I."/>
            <person name="Woyke T.J."/>
        </authorList>
    </citation>
    <scope>NUCLEOTIDE SEQUENCE [LARGE SCALE GENOMIC DNA]</scope>
    <source>
        <strain evidence="2 3">JSC-11</strain>
    </source>
</reference>